<dbReference type="EMBL" id="CABPRJ010000476">
    <property type="protein sequence ID" value="VVC27686.1"/>
    <property type="molecule type" value="Genomic_DNA"/>
</dbReference>
<proteinExistence type="predicted"/>
<evidence type="ECO:0000313" key="1">
    <source>
        <dbReference type="EMBL" id="VVC27686.1"/>
    </source>
</evidence>
<gene>
    <name evidence="1" type="ORF">CINCED_3A007959</name>
</gene>
<name>A0A5E4MEK0_9HEMI</name>
<evidence type="ECO:0000313" key="2">
    <source>
        <dbReference type="Proteomes" id="UP000325440"/>
    </source>
</evidence>
<protein>
    <submittedName>
        <fullName evidence="1">Uncharacterized protein</fullName>
    </submittedName>
</protein>
<sequence length="102" mass="11289">MNIREDADEKRYGGCRARNVYAFLEITYSRVVVADVCEKHADTTVAAAAAQCPGLVSAFPVRWERHCGNATKLGICRVGESTFGKREIRTGKNLESAKIRNL</sequence>
<dbReference type="Proteomes" id="UP000325440">
    <property type="component" value="Unassembled WGS sequence"/>
</dbReference>
<accession>A0A5E4MEK0</accession>
<organism evidence="1 2">
    <name type="scientific">Cinara cedri</name>
    <dbReference type="NCBI Taxonomy" id="506608"/>
    <lineage>
        <taxon>Eukaryota</taxon>
        <taxon>Metazoa</taxon>
        <taxon>Ecdysozoa</taxon>
        <taxon>Arthropoda</taxon>
        <taxon>Hexapoda</taxon>
        <taxon>Insecta</taxon>
        <taxon>Pterygota</taxon>
        <taxon>Neoptera</taxon>
        <taxon>Paraneoptera</taxon>
        <taxon>Hemiptera</taxon>
        <taxon>Sternorrhyncha</taxon>
        <taxon>Aphidomorpha</taxon>
        <taxon>Aphidoidea</taxon>
        <taxon>Aphididae</taxon>
        <taxon>Lachninae</taxon>
        <taxon>Cinara</taxon>
    </lineage>
</organism>
<reference evidence="1 2" key="1">
    <citation type="submission" date="2019-08" db="EMBL/GenBank/DDBJ databases">
        <authorList>
            <person name="Alioto T."/>
            <person name="Alioto T."/>
            <person name="Gomez Garrido J."/>
        </authorList>
    </citation>
    <scope>NUCLEOTIDE SEQUENCE [LARGE SCALE GENOMIC DNA]</scope>
</reference>
<dbReference type="AlphaFoldDB" id="A0A5E4MEK0"/>
<keyword evidence="2" id="KW-1185">Reference proteome</keyword>